<keyword evidence="3" id="KW-1185">Reference proteome</keyword>
<organism evidence="2 3">
    <name type="scientific">Tropilaelaps mercedesae</name>
    <dbReference type="NCBI Taxonomy" id="418985"/>
    <lineage>
        <taxon>Eukaryota</taxon>
        <taxon>Metazoa</taxon>
        <taxon>Ecdysozoa</taxon>
        <taxon>Arthropoda</taxon>
        <taxon>Chelicerata</taxon>
        <taxon>Arachnida</taxon>
        <taxon>Acari</taxon>
        <taxon>Parasitiformes</taxon>
        <taxon>Mesostigmata</taxon>
        <taxon>Gamasina</taxon>
        <taxon>Dermanyssoidea</taxon>
        <taxon>Laelapidae</taxon>
        <taxon>Tropilaelaps</taxon>
    </lineage>
</organism>
<dbReference type="EMBL" id="MNPL01006585">
    <property type="protein sequence ID" value="OQR75290.1"/>
    <property type="molecule type" value="Genomic_DNA"/>
</dbReference>
<dbReference type="InterPro" id="IPR020471">
    <property type="entry name" value="AKR"/>
</dbReference>
<dbReference type="STRING" id="418985.A0A1V9XP48"/>
<sequence length="218" mass="25078">MADLDIDYLDLWLMHWPMSYQHGGEIFPKDSAGNMITTEIDFVETWKGMEDVFAEGKIRSLGLSNFNSEQVKRILDICKVRPVMNQVESHPYLIQTKLRDFCEENGIKLTAYCPLGSPDRPWANCDEPPLLQHPMIKEIGSKYGKGPAAVLLRFQIERGIVAIPKSVTPERIEANLDIFDFKLSPEDIKRLEGFDQGYRFCGVPHLKEHPYYPFNIPF</sequence>
<dbReference type="Pfam" id="PF00248">
    <property type="entry name" value="Aldo_ket_red"/>
    <property type="match status" value="1"/>
</dbReference>
<dbReference type="PANTHER" id="PTHR11732">
    <property type="entry name" value="ALDO/KETO REDUCTASE"/>
    <property type="match status" value="1"/>
</dbReference>
<gene>
    <name evidence="2" type="ORF">BIW11_08517</name>
</gene>
<dbReference type="Proteomes" id="UP000192247">
    <property type="component" value="Unassembled WGS sequence"/>
</dbReference>
<dbReference type="OrthoDB" id="416253at2759"/>
<proteinExistence type="predicted"/>
<name>A0A1V9XP48_9ACAR</name>
<accession>A0A1V9XP48</accession>
<dbReference type="InParanoid" id="A0A1V9XP48"/>
<dbReference type="InterPro" id="IPR036812">
    <property type="entry name" value="NAD(P)_OxRdtase_dom_sf"/>
</dbReference>
<comment type="caution">
    <text evidence="2">The sequence shown here is derived from an EMBL/GenBank/DDBJ whole genome shotgun (WGS) entry which is preliminary data.</text>
</comment>
<dbReference type="InterPro" id="IPR023210">
    <property type="entry name" value="NADP_OxRdtase_dom"/>
</dbReference>
<dbReference type="InterPro" id="IPR018170">
    <property type="entry name" value="Aldo/ket_reductase_CS"/>
</dbReference>
<protein>
    <submittedName>
        <fullName evidence="2">Aldo-keto reductase family 1 member B10 isoform 2</fullName>
    </submittedName>
</protein>
<dbReference type="GO" id="GO:0016491">
    <property type="term" value="F:oxidoreductase activity"/>
    <property type="evidence" value="ECO:0007669"/>
    <property type="project" value="InterPro"/>
</dbReference>
<dbReference type="PROSITE" id="PS00062">
    <property type="entry name" value="ALDOKETO_REDUCTASE_2"/>
    <property type="match status" value="1"/>
</dbReference>
<dbReference type="SUPFAM" id="SSF51430">
    <property type="entry name" value="NAD(P)-linked oxidoreductase"/>
    <property type="match status" value="1"/>
</dbReference>
<dbReference type="PRINTS" id="PR00069">
    <property type="entry name" value="ALDKETRDTASE"/>
</dbReference>
<dbReference type="AlphaFoldDB" id="A0A1V9XP48"/>
<evidence type="ECO:0000313" key="2">
    <source>
        <dbReference type="EMBL" id="OQR75290.1"/>
    </source>
</evidence>
<dbReference type="PROSITE" id="PS00063">
    <property type="entry name" value="ALDOKETO_REDUCTASE_3"/>
    <property type="match status" value="1"/>
</dbReference>
<dbReference type="Gene3D" id="3.20.20.100">
    <property type="entry name" value="NADP-dependent oxidoreductase domain"/>
    <property type="match status" value="1"/>
</dbReference>
<evidence type="ECO:0000259" key="1">
    <source>
        <dbReference type="Pfam" id="PF00248"/>
    </source>
</evidence>
<evidence type="ECO:0000313" key="3">
    <source>
        <dbReference type="Proteomes" id="UP000192247"/>
    </source>
</evidence>
<reference evidence="2 3" key="1">
    <citation type="journal article" date="2017" name="Gigascience">
        <title>Draft genome of the honey bee ectoparasitic mite, Tropilaelaps mercedesae, is shaped by the parasitic life history.</title>
        <authorList>
            <person name="Dong X."/>
            <person name="Armstrong S.D."/>
            <person name="Xia D."/>
            <person name="Makepeace B.L."/>
            <person name="Darby A.C."/>
            <person name="Kadowaki T."/>
        </authorList>
    </citation>
    <scope>NUCLEOTIDE SEQUENCE [LARGE SCALE GENOMIC DNA]</scope>
    <source>
        <strain evidence="2">Wuxi-XJTLU</strain>
    </source>
</reference>
<dbReference type="FunCoup" id="A0A1V9XP48">
    <property type="interactions" value="958"/>
</dbReference>
<feature type="domain" description="NADP-dependent oxidoreductase" evidence="1">
    <location>
        <begin position="3"/>
        <end position="194"/>
    </location>
</feature>